<feature type="transmembrane region" description="Helical" evidence="1">
    <location>
        <begin position="52"/>
        <end position="71"/>
    </location>
</feature>
<feature type="transmembrane region" description="Helical" evidence="1">
    <location>
        <begin position="20"/>
        <end position="37"/>
    </location>
</feature>
<dbReference type="STRING" id="1317122.ATO12_20265"/>
<evidence type="ECO:0000256" key="1">
    <source>
        <dbReference type="SAM" id="Phobius"/>
    </source>
</evidence>
<evidence type="ECO:0000259" key="2">
    <source>
        <dbReference type="Pfam" id="PF06580"/>
    </source>
</evidence>
<accession>A0A023BU48</accession>
<dbReference type="InterPro" id="IPR010559">
    <property type="entry name" value="Sig_transdc_His_kin_internal"/>
</dbReference>
<dbReference type="AlphaFoldDB" id="A0A023BU48"/>
<comment type="caution">
    <text evidence="3">The sequence shown here is derived from an EMBL/GenBank/DDBJ whole genome shotgun (WGS) entry which is preliminary data.</text>
</comment>
<dbReference type="eggNOG" id="COG2972">
    <property type="taxonomic scope" value="Bacteria"/>
</dbReference>
<dbReference type="Pfam" id="PF06580">
    <property type="entry name" value="His_kinase"/>
    <property type="match status" value="1"/>
</dbReference>
<keyword evidence="1" id="KW-0472">Membrane</keyword>
<dbReference type="Proteomes" id="UP000023541">
    <property type="component" value="Unassembled WGS sequence"/>
</dbReference>
<evidence type="ECO:0000313" key="3">
    <source>
        <dbReference type="EMBL" id="EZH73338.1"/>
    </source>
</evidence>
<dbReference type="GO" id="GO:0000155">
    <property type="term" value="F:phosphorelay sensor kinase activity"/>
    <property type="evidence" value="ECO:0007669"/>
    <property type="project" value="InterPro"/>
</dbReference>
<proteinExistence type="predicted"/>
<dbReference type="OrthoDB" id="9809908at2"/>
<name>A0A023BU48_9FLAO</name>
<reference evidence="3 4" key="1">
    <citation type="submission" date="2014-04" db="EMBL/GenBank/DDBJ databases">
        <title>Aquimarina sp. 22II-S11-z7 Genome Sequencing.</title>
        <authorList>
            <person name="Lai Q."/>
        </authorList>
    </citation>
    <scope>NUCLEOTIDE SEQUENCE [LARGE SCALE GENOMIC DNA]</scope>
    <source>
        <strain evidence="3 4">22II-S11-z7</strain>
    </source>
</reference>
<protein>
    <recommendedName>
        <fullName evidence="2">Signal transduction histidine kinase internal region domain-containing protein</fullName>
    </recommendedName>
</protein>
<dbReference type="PANTHER" id="PTHR34220:SF7">
    <property type="entry name" value="SENSOR HISTIDINE KINASE YPDA"/>
    <property type="match status" value="1"/>
</dbReference>
<keyword evidence="1" id="KW-1133">Transmembrane helix</keyword>
<feature type="transmembrane region" description="Helical" evidence="1">
    <location>
        <begin position="78"/>
        <end position="96"/>
    </location>
</feature>
<organism evidence="3 4">
    <name type="scientific">Aquimarina atlantica</name>
    <dbReference type="NCBI Taxonomy" id="1317122"/>
    <lineage>
        <taxon>Bacteria</taxon>
        <taxon>Pseudomonadati</taxon>
        <taxon>Bacteroidota</taxon>
        <taxon>Flavobacteriia</taxon>
        <taxon>Flavobacteriales</taxon>
        <taxon>Flavobacteriaceae</taxon>
        <taxon>Aquimarina</taxon>
    </lineage>
</organism>
<evidence type="ECO:0000313" key="4">
    <source>
        <dbReference type="Proteomes" id="UP000023541"/>
    </source>
</evidence>
<keyword evidence="4" id="KW-1185">Reference proteome</keyword>
<dbReference type="EMBL" id="AQRA01000006">
    <property type="protein sequence ID" value="EZH73338.1"/>
    <property type="molecule type" value="Genomic_DNA"/>
</dbReference>
<sequence>MRERVNNNAMYSKLKKAEPVLHLLFWGMVLFFPYIKYLGREGGYPMSFMHELVGLVFNMIPTYIMYLWFFPLKNKKKYVFWVLLVFSSNALIHYYADNFFHMGEDHKDHQDHRWKYVVSSFVTYFSFSLAFFALHSIKKLYAKQHELDTTKQEKQQAELSALKAQINPHFLFNTLNNIYANALKKDEKTPDLILKLSSSFRYVLHEGQKEKVTLSHEITHVRDYISLQEERLSTKIQADFFEDIDNPKREIAPLLLIPFVENAFKYTSILKGKNHQIIIKAILKKDQFSFYCENPYHENKKPEIDANWQESGIGIKNTQRRLQLLYPERYQLQIKKKDNVFKVILTISL</sequence>
<dbReference type="InterPro" id="IPR050640">
    <property type="entry name" value="Bact_2-comp_sensor_kinase"/>
</dbReference>
<keyword evidence="1" id="KW-0812">Transmembrane</keyword>
<gene>
    <name evidence="3" type="ORF">ATO12_20265</name>
</gene>
<dbReference type="GO" id="GO:0016020">
    <property type="term" value="C:membrane"/>
    <property type="evidence" value="ECO:0007669"/>
    <property type="project" value="InterPro"/>
</dbReference>
<dbReference type="PANTHER" id="PTHR34220">
    <property type="entry name" value="SENSOR HISTIDINE KINASE YPDA"/>
    <property type="match status" value="1"/>
</dbReference>
<feature type="transmembrane region" description="Helical" evidence="1">
    <location>
        <begin position="116"/>
        <end position="134"/>
    </location>
</feature>
<feature type="domain" description="Signal transduction histidine kinase internal region" evidence="2">
    <location>
        <begin position="157"/>
        <end position="235"/>
    </location>
</feature>